<dbReference type="Proteomes" id="UP000188320">
    <property type="component" value="Unassembled WGS sequence"/>
</dbReference>
<dbReference type="EMBL" id="LSSK01000308">
    <property type="protein sequence ID" value="OMH83802.1"/>
    <property type="molecule type" value="Genomic_DNA"/>
</dbReference>
<reference evidence="3" key="1">
    <citation type="submission" date="2017-01" db="EMBL/GenBank/DDBJ databases">
        <authorList>
            <person name="Wang Y."/>
            <person name="White M."/>
            <person name="Kvist S."/>
            <person name="Moncalvo J.-M."/>
        </authorList>
    </citation>
    <scope>NUCLEOTIDE SEQUENCE [LARGE SCALE GENOMIC DNA]</scope>
    <source>
        <strain evidence="3">COL-18-3</strain>
    </source>
</reference>
<gene>
    <name evidence="2" type="ORF">AX774_g2684</name>
</gene>
<organism evidence="2 3">
    <name type="scientific">Zancudomyces culisetae</name>
    <name type="common">Gut fungus</name>
    <name type="synonym">Smittium culisetae</name>
    <dbReference type="NCBI Taxonomy" id="1213189"/>
    <lineage>
        <taxon>Eukaryota</taxon>
        <taxon>Fungi</taxon>
        <taxon>Fungi incertae sedis</taxon>
        <taxon>Zoopagomycota</taxon>
        <taxon>Kickxellomycotina</taxon>
        <taxon>Harpellomycetes</taxon>
        <taxon>Harpellales</taxon>
        <taxon>Legeriomycetaceae</taxon>
        <taxon>Zancudomyces</taxon>
    </lineage>
</organism>
<evidence type="ECO:0000313" key="3">
    <source>
        <dbReference type="Proteomes" id="UP000188320"/>
    </source>
</evidence>
<evidence type="ECO:0000256" key="1">
    <source>
        <dbReference type="SAM" id="MobiDB-lite"/>
    </source>
</evidence>
<feature type="region of interest" description="Disordered" evidence="1">
    <location>
        <begin position="36"/>
        <end position="59"/>
    </location>
</feature>
<sequence length="77" mass="8622">MEVTVVTMEDVKIVRNFPIYSTLTESMASPTAAIVNRSRDSGSNRRGTNGIKKNSIDDDSDNEMLGAIEDIYEKYLF</sequence>
<evidence type="ECO:0000313" key="2">
    <source>
        <dbReference type="EMBL" id="OMH83802.1"/>
    </source>
</evidence>
<comment type="caution">
    <text evidence="2">The sequence shown here is derived from an EMBL/GenBank/DDBJ whole genome shotgun (WGS) entry which is preliminary data.</text>
</comment>
<keyword evidence="3" id="KW-1185">Reference proteome</keyword>
<name>A0A1R1PSE2_ZANCU</name>
<dbReference type="AlphaFoldDB" id="A0A1R1PSE2"/>
<accession>A0A1R1PSE2</accession>
<protein>
    <submittedName>
        <fullName evidence="2">Uncharacterized protein</fullName>
    </submittedName>
</protein>
<proteinExistence type="predicted"/>